<dbReference type="Pfam" id="PF13921">
    <property type="entry name" value="Myb_DNA-bind_6"/>
    <property type="match status" value="1"/>
</dbReference>
<proteinExistence type="predicted"/>
<dbReference type="InterPro" id="IPR014243">
    <property type="entry name" value="RsfA-like"/>
</dbReference>
<reference evidence="3 4" key="1">
    <citation type="journal article" date="2024" name="Int. J. Mol. Sci.">
        <title>Exploration of Alicyclobacillus spp. Genome in Search of Antibiotic Resistance.</title>
        <authorList>
            <person name="Bucka-Kolendo J."/>
            <person name="Kiousi D.E."/>
            <person name="Dekowska A."/>
            <person name="Mikolajczuk-Szczyrba A."/>
            <person name="Karadedos D.M."/>
            <person name="Michael P."/>
            <person name="Galanis A."/>
            <person name="Sokolowska B."/>
        </authorList>
    </citation>
    <scope>NUCLEOTIDE SEQUENCE [LARGE SCALE GENOMIC DNA]</scope>
    <source>
        <strain evidence="3 4">KKP 3000</strain>
    </source>
</reference>
<keyword evidence="1" id="KW-0175">Coiled coil</keyword>
<protein>
    <submittedName>
        <fullName evidence="3">RsfA family transcriptional regulator</fullName>
    </submittedName>
</protein>
<dbReference type="PANTHER" id="PTHR41302:SF2">
    <property type="entry name" value="PRESPORE SPECIFIC TRANSCRIPTIONAL ACTIVATOR RSFA"/>
    <property type="match status" value="1"/>
</dbReference>
<dbReference type="InterPro" id="IPR009057">
    <property type="entry name" value="Homeodomain-like_sf"/>
</dbReference>
<evidence type="ECO:0000256" key="1">
    <source>
        <dbReference type="SAM" id="Coils"/>
    </source>
</evidence>
<accession>A0ABV5AJ38</accession>
<dbReference type="EMBL" id="JBDXSU010000019">
    <property type="protein sequence ID" value="MFB5192289.1"/>
    <property type="molecule type" value="Genomic_DNA"/>
</dbReference>
<organism evidence="3 4">
    <name type="scientific">Alicyclobacillus fastidiosus</name>
    <dbReference type="NCBI Taxonomy" id="392011"/>
    <lineage>
        <taxon>Bacteria</taxon>
        <taxon>Bacillati</taxon>
        <taxon>Bacillota</taxon>
        <taxon>Bacilli</taxon>
        <taxon>Bacillales</taxon>
        <taxon>Alicyclobacillaceae</taxon>
        <taxon>Alicyclobacillus</taxon>
    </lineage>
</organism>
<evidence type="ECO:0000313" key="4">
    <source>
        <dbReference type="Proteomes" id="UP001579974"/>
    </source>
</evidence>
<name>A0ABV5AJ38_9BACL</name>
<evidence type="ECO:0000256" key="2">
    <source>
        <dbReference type="SAM" id="MobiDB-lite"/>
    </source>
</evidence>
<gene>
    <name evidence="3" type="ORF">KKP3000_001084</name>
</gene>
<dbReference type="Proteomes" id="UP001579974">
    <property type="component" value="Unassembled WGS sequence"/>
</dbReference>
<dbReference type="Gene3D" id="1.10.10.60">
    <property type="entry name" value="Homeodomain-like"/>
    <property type="match status" value="1"/>
</dbReference>
<evidence type="ECO:0000313" key="3">
    <source>
        <dbReference type="EMBL" id="MFB5192289.1"/>
    </source>
</evidence>
<dbReference type="RefSeq" id="WP_275474311.1">
    <property type="nucleotide sequence ID" value="NZ_CP162940.1"/>
</dbReference>
<sequence>MQTVEKWASRSDAWTPDDDTRLADLVLKHIRNGSTQLKAFEEAAGLLGRTPAACGYRWNGVVRKDYRVEIEAAKQSRKNGVSEPKHTVDAPASTPAVEALSHTTSESMKDVIDFLQTYDEQYHKLRAYLTQIEQEKHELAERVESLQQQLQTQSVVIEKDVTPEQLEEDSRTLFAIMERARKLLGDTGRPNPET</sequence>
<feature type="region of interest" description="Disordered" evidence="2">
    <location>
        <begin position="75"/>
        <end position="94"/>
    </location>
</feature>
<comment type="caution">
    <text evidence="3">The sequence shown here is derived from an EMBL/GenBank/DDBJ whole genome shotgun (WGS) entry which is preliminary data.</text>
</comment>
<dbReference type="SUPFAM" id="SSF46689">
    <property type="entry name" value="Homeodomain-like"/>
    <property type="match status" value="1"/>
</dbReference>
<feature type="coiled-coil region" evidence="1">
    <location>
        <begin position="115"/>
        <end position="149"/>
    </location>
</feature>
<dbReference type="PANTHER" id="PTHR41302">
    <property type="entry name" value="PRESPORE-SPECIFIC TRANSCRIPTIONAL REGULATOR RSFA-RELATED"/>
    <property type="match status" value="1"/>
</dbReference>
<keyword evidence="4" id="KW-1185">Reference proteome</keyword>